<dbReference type="Pfam" id="PF12680">
    <property type="entry name" value="SnoaL_2"/>
    <property type="match status" value="1"/>
</dbReference>
<evidence type="ECO:0000313" key="2">
    <source>
        <dbReference type="EMBL" id="QDO99409.1"/>
    </source>
</evidence>
<dbReference type="Gene3D" id="3.30.429.10">
    <property type="entry name" value="Macrophage Migration Inhibitory Factor"/>
    <property type="match status" value="1"/>
</dbReference>
<dbReference type="InterPro" id="IPR037401">
    <property type="entry name" value="SnoaL-like"/>
</dbReference>
<keyword evidence="3" id="KW-1185">Reference proteome</keyword>
<dbReference type="RefSeq" id="WP_144258405.1">
    <property type="nucleotide sequence ID" value="NZ_CP041636.1"/>
</dbReference>
<accession>A0A516H6L8</accession>
<reference evidence="2 3" key="1">
    <citation type="submission" date="2019-07" db="EMBL/GenBank/DDBJ databases">
        <title>Genome sequencing for Ferrovibrio sp. K5.</title>
        <authorList>
            <person name="Park S.-J."/>
        </authorList>
    </citation>
    <scope>NUCLEOTIDE SEQUENCE [LARGE SCALE GENOMIC DNA]</scope>
    <source>
        <strain evidence="2 3">K5</strain>
    </source>
</reference>
<feature type="domain" description="SnoaL-like" evidence="1">
    <location>
        <begin position="71"/>
        <end position="173"/>
    </location>
</feature>
<dbReference type="Proteomes" id="UP000317496">
    <property type="component" value="Chromosome"/>
</dbReference>
<gene>
    <name evidence="2" type="ORF">FNB15_19945</name>
</gene>
<dbReference type="KEGG" id="fer:FNB15_19945"/>
<organism evidence="2 3">
    <name type="scientific">Ferrovibrio terrae</name>
    <dbReference type="NCBI Taxonomy" id="2594003"/>
    <lineage>
        <taxon>Bacteria</taxon>
        <taxon>Pseudomonadati</taxon>
        <taxon>Pseudomonadota</taxon>
        <taxon>Alphaproteobacteria</taxon>
        <taxon>Rhodospirillales</taxon>
        <taxon>Rhodospirillaceae</taxon>
        <taxon>Ferrovibrio</taxon>
    </lineage>
</organism>
<dbReference type="InterPro" id="IPR014347">
    <property type="entry name" value="Tautomerase/MIF_sf"/>
</dbReference>
<dbReference type="AlphaFoldDB" id="A0A516H6L8"/>
<dbReference type="OrthoDB" id="8635217at2"/>
<dbReference type="EMBL" id="CP041636">
    <property type="protein sequence ID" value="QDO99409.1"/>
    <property type="molecule type" value="Genomic_DNA"/>
</dbReference>
<dbReference type="InterPro" id="IPR032710">
    <property type="entry name" value="NTF2-like_dom_sf"/>
</dbReference>
<evidence type="ECO:0000259" key="1">
    <source>
        <dbReference type="Pfam" id="PF12680"/>
    </source>
</evidence>
<protein>
    <submittedName>
        <fullName evidence="2">Tautomerase</fullName>
    </submittedName>
</protein>
<dbReference type="SUPFAM" id="SSF54427">
    <property type="entry name" value="NTF2-like"/>
    <property type="match status" value="1"/>
</dbReference>
<dbReference type="SUPFAM" id="SSF55331">
    <property type="entry name" value="Tautomerase/MIF"/>
    <property type="match status" value="1"/>
</dbReference>
<sequence>MPVIRVTLIEGYDEAVRDRLLEGYSAVTRTVLEAIPDGITIAIEEVKQSNYRRGNQRKNPKAPPPAPEQIVRDFLGAMERRDLAAAKTMLAADFAMTFPGGASFAKLEELIDWARPRYQRIGKAYERFDTVPGMESAVVYCFGTLEGVWPDGSAFSGIRFIDRFTVRGGLLVDQKVWNDLDAVRR</sequence>
<proteinExistence type="predicted"/>
<name>A0A516H6L8_9PROT</name>
<dbReference type="Gene3D" id="3.10.450.50">
    <property type="match status" value="1"/>
</dbReference>
<evidence type="ECO:0000313" key="3">
    <source>
        <dbReference type="Proteomes" id="UP000317496"/>
    </source>
</evidence>